<dbReference type="EMBL" id="CP091511">
    <property type="protein sequence ID" value="UOO88946.1"/>
    <property type="molecule type" value="Genomic_DNA"/>
</dbReference>
<protein>
    <submittedName>
        <fullName evidence="2">Alpha/beta hydrolase</fullName>
    </submittedName>
</protein>
<name>A0ABY4DZI5_9NEIS</name>
<dbReference type="RefSeq" id="WP_058357374.1">
    <property type="nucleotide sequence ID" value="NZ_CABKVG010000010.1"/>
</dbReference>
<dbReference type="PANTHER" id="PTHR43798:SF33">
    <property type="entry name" value="HYDROLASE, PUTATIVE (AFU_ORTHOLOGUE AFUA_2G14860)-RELATED"/>
    <property type="match status" value="1"/>
</dbReference>
<dbReference type="InterPro" id="IPR029058">
    <property type="entry name" value="AB_hydrolase_fold"/>
</dbReference>
<organism evidence="2 3">
    <name type="scientific">Vitreoscilla massiliensis</name>
    <dbReference type="NCBI Taxonomy" id="1689272"/>
    <lineage>
        <taxon>Bacteria</taxon>
        <taxon>Pseudomonadati</taxon>
        <taxon>Pseudomonadota</taxon>
        <taxon>Betaproteobacteria</taxon>
        <taxon>Neisseriales</taxon>
        <taxon>Neisseriaceae</taxon>
        <taxon>Vitreoscilla</taxon>
    </lineage>
</organism>
<evidence type="ECO:0000313" key="2">
    <source>
        <dbReference type="EMBL" id="UOO88946.1"/>
    </source>
</evidence>
<sequence length="268" mass="29875">MQQSVWHTAYGDIVYWQQAQAAARETVVLLHGAVMDHALFAAQYQALADTYRVLVWDMPMHGASRPFMPVSMLQMARFIEDIVEHEAMGAVHVVGQSMGGMVAQYWAQVAPQRIKSLSLIDSIPLNPRYRSKLDAWALKTVPFFTKLSFNERAIPKMAAKIASTAAAQAYVVQRFQDVSKDELIHIMRVLVEGINSANEMPLNMPVQAIVGEHDGLGKVKAYNITWHQQERVPLHVINGAGHNANMDDAAAVNALLQAWIDRASYQRG</sequence>
<dbReference type="InterPro" id="IPR050266">
    <property type="entry name" value="AB_hydrolase_sf"/>
</dbReference>
<dbReference type="PRINTS" id="PR00111">
    <property type="entry name" value="ABHYDROLASE"/>
</dbReference>
<dbReference type="PANTHER" id="PTHR43798">
    <property type="entry name" value="MONOACYLGLYCEROL LIPASE"/>
    <property type="match status" value="1"/>
</dbReference>
<dbReference type="InterPro" id="IPR000073">
    <property type="entry name" value="AB_hydrolase_1"/>
</dbReference>
<dbReference type="Proteomes" id="UP000832011">
    <property type="component" value="Chromosome"/>
</dbReference>
<dbReference type="Pfam" id="PF00561">
    <property type="entry name" value="Abhydrolase_1"/>
    <property type="match status" value="1"/>
</dbReference>
<evidence type="ECO:0000313" key="3">
    <source>
        <dbReference type="Proteomes" id="UP000832011"/>
    </source>
</evidence>
<reference evidence="2 3" key="1">
    <citation type="journal article" date="2022" name="Res Sq">
        <title>Evolution of multicellular longitudinally dividing oral cavity symbionts (Neisseriaceae).</title>
        <authorList>
            <person name="Nyongesa S."/>
            <person name="Weber P."/>
            <person name="Bernet E."/>
            <person name="Pullido F."/>
            <person name="Nieckarz M."/>
            <person name="Delaby M."/>
            <person name="Nieves C."/>
            <person name="Viehboeck T."/>
            <person name="Krause N."/>
            <person name="Rivera-Millot A."/>
            <person name="Nakamura A."/>
            <person name="Vischer N."/>
            <person name="VanNieuwenhze M."/>
            <person name="Brun Y."/>
            <person name="Cava F."/>
            <person name="Bulgheresi S."/>
            <person name="Veyrier F."/>
        </authorList>
    </citation>
    <scope>NUCLEOTIDE SEQUENCE [LARGE SCALE GENOMIC DNA]</scope>
    <source>
        <strain evidence="2 3">SN4</strain>
    </source>
</reference>
<dbReference type="SUPFAM" id="SSF53474">
    <property type="entry name" value="alpha/beta-Hydrolases"/>
    <property type="match status" value="1"/>
</dbReference>
<accession>A0ABY4DZI5</accession>
<keyword evidence="2" id="KW-0378">Hydrolase</keyword>
<feature type="domain" description="AB hydrolase-1" evidence="1">
    <location>
        <begin position="26"/>
        <end position="248"/>
    </location>
</feature>
<keyword evidence="3" id="KW-1185">Reference proteome</keyword>
<dbReference type="GO" id="GO:0016787">
    <property type="term" value="F:hydrolase activity"/>
    <property type="evidence" value="ECO:0007669"/>
    <property type="project" value="UniProtKB-KW"/>
</dbReference>
<dbReference type="Gene3D" id="3.40.50.1820">
    <property type="entry name" value="alpha/beta hydrolase"/>
    <property type="match status" value="1"/>
</dbReference>
<evidence type="ECO:0000259" key="1">
    <source>
        <dbReference type="Pfam" id="PF00561"/>
    </source>
</evidence>
<gene>
    <name evidence="2" type="ORF">LVJ82_16085</name>
</gene>
<proteinExistence type="predicted"/>